<evidence type="ECO:0000313" key="3">
    <source>
        <dbReference type="Proteomes" id="UP000499080"/>
    </source>
</evidence>
<feature type="compositionally biased region" description="Basic residues" evidence="1">
    <location>
        <begin position="559"/>
        <end position="574"/>
    </location>
</feature>
<dbReference type="InterPro" id="IPR029063">
    <property type="entry name" value="SAM-dependent_MTases_sf"/>
</dbReference>
<evidence type="ECO:0000313" key="2">
    <source>
        <dbReference type="EMBL" id="GBL93090.1"/>
    </source>
</evidence>
<feature type="compositionally biased region" description="Basic and acidic residues" evidence="1">
    <location>
        <begin position="575"/>
        <end position="613"/>
    </location>
</feature>
<dbReference type="EMBL" id="BGPR01000091">
    <property type="protein sequence ID" value="GBL93090.1"/>
    <property type="molecule type" value="Genomic_DNA"/>
</dbReference>
<evidence type="ECO:0000256" key="1">
    <source>
        <dbReference type="SAM" id="MobiDB-lite"/>
    </source>
</evidence>
<dbReference type="Proteomes" id="UP000499080">
    <property type="component" value="Unassembled WGS sequence"/>
</dbReference>
<reference evidence="2 3" key="1">
    <citation type="journal article" date="2019" name="Sci. Rep.">
        <title>Orb-weaving spider Araneus ventricosus genome elucidates the spidroin gene catalogue.</title>
        <authorList>
            <person name="Kono N."/>
            <person name="Nakamura H."/>
            <person name="Ohtoshi R."/>
            <person name="Moran D.A.P."/>
            <person name="Shinohara A."/>
            <person name="Yoshida Y."/>
            <person name="Fujiwara M."/>
            <person name="Mori M."/>
            <person name="Tomita M."/>
            <person name="Arakawa K."/>
        </authorList>
    </citation>
    <scope>NUCLEOTIDE SEQUENCE [LARGE SCALE GENOMIC DNA]</scope>
</reference>
<keyword evidence="3" id="KW-1185">Reference proteome</keyword>
<feature type="region of interest" description="Disordered" evidence="1">
    <location>
        <begin position="559"/>
        <end position="630"/>
    </location>
</feature>
<gene>
    <name evidence="2" type="ORF">AVEN_216448_1</name>
</gene>
<proteinExistence type="predicted"/>
<feature type="region of interest" description="Disordered" evidence="1">
    <location>
        <begin position="504"/>
        <end position="542"/>
    </location>
</feature>
<sequence>MPLDNLLLQSASAIDSVCRKHSLSLTLTKGLHNLVTIVISVAEGDACVFELHKYYAASLRQPQQKEQVDNWDYNNSMYYYNEDQYYQDYENKDKFFGCDGVTENLDQQDESEIVCEDEELREELELMKSMGLPTSFGTKSRHKEKKQDLAEDEQDDNQNNYEPGVYFENGVDEYYENGETNTNDIAPKYDPNSLERNQEWQSYWERNGESIILNSWIQKYKDYINPEYLKDAFPLASLNVKLGNTSELNHINNRLQTMNFVDSSNQEKENSNDLALQSMDIAEDDNVEDNIIKSDVVLSETDILKVIDYNSDSPSIKEENALSGCDPELIEGVKQFSEKYETEEYDVILNTTPKKDYDNMFSLRVKLEEPIEAIPTTDEAWDDLWMQHRQEQYDQHYKYFTSHYRVSLNRCSSSEKSNETLDSDKCEECGRKNCIFCGSKVDENELLEELSLTADKMNNDTSRAETNGENGIKIENVLELEIFADDDDSENSILSTGENLDKAAEESLKMELSDNEAPSEEPIKLKRDHASDSDEDAPPDQCIKDLGFVVKPAISLKIKSRRKRRKTKRQSKRRCPFEMIKKTTPEESSKESEECTDSNAKDEEKCAKSTMKEEDCDASEDVPNENGEVEFNPNSDEFKKYWAQRYRLFSLFDEGIKLDKGGELSDGWKWGCHRLMLLDVSMCLTLWSNDSGININLKILCPEDMFQANNDLQKAVFSFSPKEKKHYCAAAHCRPVCSIREKYLCSYGAKTPSQWTTEKGPLMLGKKTRFLDQTAMGFCTLHRRVQIHTGE</sequence>
<feature type="compositionally biased region" description="Acidic residues" evidence="1">
    <location>
        <begin position="614"/>
        <end position="623"/>
    </location>
</feature>
<comment type="caution">
    <text evidence="2">The sequence shown here is derived from an EMBL/GenBank/DDBJ whole genome shotgun (WGS) entry which is preliminary data.</text>
</comment>
<dbReference type="OrthoDB" id="194443at2759"/>
<dbReference type="Gene3D" id="3.40.50.150">
    <property type="entry name" value="Vaccinia Virus protein VP39"/>
    <property type="match status" value="1"/>
</dbReference>
<feature type="region of interest" description="Disordered" evidence="1">
    <location>
        <begin position="132"/>
        <end position="163"/>
    </location>
</feature>
<name>A0A4Y2BLJ8_ARAVE</name>
<feature type="compositionally biased region" description="Basic and acidic residues" evidence="1">
    <location>
        <begin position="521"/>
        <end position="532"/>
    </location>
</feature>
<dbReference type="AlphaFoldDB" id="A0A4Y2BLJ8"/>
<protein>
    <submittedName>
        <fullName evidence="2">Uncharacterized protein</fullName>
    </submittedName>
</protein>
<organism evidence="2 3">
    <name type="scientific">Araneus ventricosus</name>
    <name type="common">Orbweaver spider</name>
    <name type="synonym">Epeira ventricosa</name>
    <dbReference type="NCBI Taxonomy" id="182803"/>
    <lineage>
        <taxon>Eukaryota</taxon>
        <taxon>Metazoa</taxon>
        <taxon>Ecdysozoa</taxon>
        <taxon>Arthropoda</taxon>
        <taxon>Chelicerata</taxon>
        <taxon>Arachnida</taxon>
        <taxon>Araneae</taxon>
        <taxon>Araneomorphae</taxon>
        <taxon>Entelegynae</taxon>
        <taxon>Araneoidea</taxon>
        <taxon>Araneidae</taxon>
        <taxon>Araneus</taxon>
    </lineage>
</organism>
<accession>A0A4Y2BLJ8</accession>